<dbReference type="PRINTS" id="PR00171">
    <property type="entry name" value="SUGRTRNSPORT"/>
</dbReference>
<evidence type="ECO:0000256" key="6">
    <source>
        <dbReference type="ARBA" id="ARBA00022989"/>
    </source>
</evidence>
<feature type="transmembrane region" description="Helical" evidence="9">
    <location>
        <begin position="84"/>
        <end position="109"/>
    </location>
</feature>
<accession>A0A2C9VCT7</accession>
<feature type="transmembrane region" description="Helical" evidence="9">
    <location>
        <begin position="323"/>
        <end position="344"/>
    </location>
</feature>
<evidence type="ECO:0000256" key="4">
    <source>
        <dbReference type="ARBA" id="ARBA00022597"/>
    </source>
</evidence>
<sequence>MGGACIEEGLPITTTTTPLLLNSKLSYSSDHEAGSSFNSNAESTDSSITPVLVLSTFVAVCGSFCYGCAVGYSSPAESGIIQDLGLSVASYSVFGSIMTIGGMIGAIISGKIADFIGWKRTMFLSELFCTPGWLAIAFAKDALWLDIGRLLIGFGIGLLTYVVPVYVAEITPKNLRGRFTAASQMLTSCGFALSYCVGNIISWRTLSLICAIPCVLQLVGLFFIPESPRWLAKHGREKEFELALQRLRGKNADISEEAMDIKVMTETFESESHSRSRLDLFQRRYYFSIIVGVGLMLLQQLGGNSGVVYYSSTIFTEAGFSTIIGNTSLAVVLMMSAMVSLLLMDVFGRRTLLMVSSAGTCLFLCLVGLSFFFKEHGYFEELTPYMAFVGLLGYLGAFGMGISGIPWVIMSEIFPVNVKASAGSLVTLTNWSCSWLMSYTFNFMLEWSPAGTFFIFASICGFTVVFVWKLVPETKGRTLEEIHARIAYRG</sequence>
<comment type="subcellular location">
    <subcellularLocation>
        <location evidence="1">Membrane</location>
        <topology evidence="1">Multi-pass membrane protein</topology>
    </subcellularLocation>
</comment>
<dbReference type="Gramene" id="Manes.09G162300.1.v8.1">
    <property type="protein sequence ID" value="Manes.09G162300.1.v8.1.CDS"/>
    <property type="gene ID" value="Manes.09G162300.v8.1"/>
</dbReference>
<comment type="caution">
    <text evidence="11">The sequence shown here is derived from an EMBL/GenBank/DDBJ whole genome shotgun (WGS) entry which is preliminary data.</text>
</comment>
<evidence type="ECO:0000256" key="3">
    <source>
        <dbReference type="ARBA" id="ARBA00022448"/>
    </source>
</evidence>
<feature type="transmembrane region" description="Helical" evidence="9">
    <location>
        <begin position="453"/>
        <end position="471"/>
    </location>
</feature>
<reference evidence="12" key="1">
    <citation type="journal article" date="2016" name="Nat. Biotechnol.">
        <title>Sequencing wild and cultivated cassava and related species reveals extensive interspecific hybridization and genetic diversity.</title>
        <authorList>
            <person name="Bredeson J.V."/>
            <person name="Lyons J.B."/>
            <person name="Prochnik S.E."/>
            <person name="Wu G.A."/>
            <person name="Ha C.M."/>
            <person name="Edsinger-Gonzales E."/>
            <person name="Grimwood J."/>
            <person name="Schmutz J."/>
            <person name="Rabbi I.Y."/>
            <person name="Egesi C."/>
            <person name="Nauluvula P."/>
            <person name="Lebot V."/>
            <person name="Ndunguru J."/>
            <person name="Mkamilo G."/>
            <person name="Bart R.S."/>
            <person name="Setter T.L."/>
            <person name="Gleadow R.M."/>
            <person name="Kulakow P."/>
            <person name="Ferguson M.E."/>
            <person name="Rounsley S."/>
            <person name="Rokhsar D.S."/>
        </authorList>
    </citation>
    <scope>NUCLEOTIDE SEQUENCE [LARGE SCALE GENOMIC DNA]</scope>
    <source>
        <strain evidence="12">cv. AM560-2</strain>
    </source>
</reference>
<gene>
    <name evidence="11" type="ORF">MANES_09G162300v8</name>
</gene>
<dbReference type="InterPro" id="IPR005828">
    <property type="entry name" value="MFS_sugar_transport-like"/>
</dbReference>
<evidence type="ECO:0000313" key="11">
    <source>
        <dbReference type="EMBL" id="OAY42215.1"/>
    </source>
</evidence>
<dbReference type="CDD" id="cd17358">
    <property type="entry name" value="MFS_GLUT6_8_Class3_like"/>
    <property type="match status" value="1"/>
</dbReference>
<dbReference type="Gene3D" id="1.20.1250.20">
    <property type="entry name" value="MFS general substrate transporter like domains"/>
    <property type="match status" value="1"/>
</dbReference>
<keyword evidence="4" id="KW-0762">Sugar transport</keyword>
<feature type="domain" description="Major facilitator superfamily (MFS) profile" evidence="10">
    <location>
        <begin position="55"/>
        <end position="475"/>
    </location>
</feature>
<dbReference type="NCBIfam" id="TIGR00879">
    <property type="entry name" value="SP"/>
    <property type="match status" value="1"/>
</dbReference>
<evidence type="ECO:0000256" key="1">
    <source>
        <dbReference type="ARBA" id="ARBA00004141"/>
    </source>
</evidence>
<dbReference type="OMA" id="IWRFPVA"/>
<evidence type="ECO:0000256" key="7">
    <source>
        <dbReference type="ARBA" id="ARBA00023136"/>
    </source>
</evidence>
<keyword evidence="5 9" id="KW-0812">Transmembrane</keyword>
<dbReference type="InterPro" id="IPR003663">
    <property type="entry name" value="Sugar/inositol_transpt"/>
</dbReference>
<dbReference type="PROSITE" id="PS00216">
    <property type="entry name" value="SUGAR_TRANSPORT_1"/>
    <property type="match status" value="1"/>
</dbReference>
<evidence type="ECO:0000256" key="9">
    <source>
        <dbReference type="SAM" id="Phobius"/>
    </source>
</evidence>
<dbReference type="AlphaFoldDB" id="A0A2C9VCT7"/>
<evidence type="ECO:0000256" key="2">
    <source>
        <dbReference type="ARBA" id="ARBA00010992"/>
    </source>
</evidence>
<dbReference type="PANTHER" id="PTHR48021">
    <property type="match status" value="1"/>
</dbReference>
<evidence type="ECO:0000256" key="8">
    <source>
        <dbReference type="RuleBase" id="RU003346"/>
    </source>
</evidence>
<dbReference type="GO" id="GO:0016020">
    <property type="term" value="C:membrane"/>
    <property type="evidence" value="ECO:0000318"/>
    <property type="project" value="GO_Central"/>
</dbReference>
<feature type="transmembrane region" description="Helical" evidence="9">
    <location>
        <begin position="285"/>
        <end position="303"/>
    </location>
</feature>
<organism evidence="11 12">
    <name type="scientific">Manihot esculenta</name>
    <name type="common">Cassava</name>
    <name type="synonym">Jatropha manihot</name>
    <dbReference type="NCBI Taxonomy" id="3983"/>
    <lineage>
        <taxon>Eukaryota</taxon>
        <taxon>Viridiplantae</taxon>
        <taxon>Streptophyta</taxon>
        <taxon>Embryophyta</taxon>
        <taxon>Tracheophyta</taxon>
        <taxon>Spermatophyta</taxon>
        <taxon>Magnoliopsida</taxon>
        <taxon>eudicotyledons</taxon>
        <taxon>Gunneridae</taxon>
        <taxon>Pentapetalae</taxon>
        <taxon>rosids</taxon>
        <taxon>fabids</taxon>
        <taxon>Malpighiales</taxon>
        <taxon>Euphorbiaceae</taxon>
        <taxon>Crotonoideae</taxon>
        <taxon>Manihoteae</taxon>
        <taxon>Manihot</taxon>
    </lineage>
</organism>
<feature type="transmembrane region" description="Helical" evidence="9">
    <location>
        <begin position="150"/>
        <end position="167"/>
    </location>
</feature>
<keyword evidence="6 9" id="KW-1133">Transmembrane helix</keyword>
<dbReference type="InterPro" id="IPR005829">
    <property type="entry name" value="Sugar_transporter_CS"/>
</dbReference>
<dbReference type="PANTHER" id="PTHR48021:SF93">
    <property type="entry name" value="SUGAR TRANSPORTER ERD6-LIKE 1-RELATED"/>
    <property type="match status" value="1"/>
</dbReference>
<feature type="transmembrane region" description="Helical" evidence="9">
    <location>
        <begin position="351"/>
        <end position="373"/>
    </location>
</feature>
<feature type="transmembrane region" description="Helical" evidence="9">
    <location>
        <begin position="121"/>
        <end position="138"/>
    </location>
</feature>
<dbReference type="FunFam" id="1.20.1250.20:FF:000043">
    <property type="entry name" value="sugar transporter ERD6-like 6"/>
    <property type="match status" value="1"/>
</dbReference>
<dbReference type="GO" id="GO:0055085">
    <property type="term" value="P:transmembrane transport"/>
    <property type="evidence" value="ECO:0000318"/>
    <property type="project" value="GO_Central"/>
</dbReference>
<comment type="similarity">
    <text evidence="2 8">Belongs to the major facilitator superfamily. Sugar transporter (TC 2.A.1.1) family.</text>
</comment>
<dbReference type="Proteomes" id="UP000091857">
    <property type="component" value="Chromosome 9"/>
</dbReference>
<evidence type="ECO:0000259" key="10">
    <source>
        <dbReference type="PROSITE" id="PS50850"/>
    </source>
</evidence>
<dbReference type="GO" id="GO:0022857">
    <property type="term" value="F:transmembrane transporter activity"/>
    <property type="evidence" value="ECO:0000318"/>
    <property type="project" value="GO_Central"/>
</dbReference>
<feature type="transmembrane region" description="Helical" evidence="9">
    <location>
        <begin position="385"/>
        <end position="410"/>
    </location>
</feature>
<keyword evidence="12" id="KW-1185">Reference proteome</keyword>
<feature type="transmembrane region" description="Helical" evidence="9">
    <location>
        <begin position="206"/>
        <end position="224"/>
    </location>
</feature>
<feature type="transmembrane region" description="Helical" evidence="9">
    <location>
        <begin position="179"/>
        <end position="200"/>
    </location>
</feature>
<evidence type="ECO:0000256" key="5">
    <source>
        <dbReference type="ARBA" id="ARBA00022692"/>
    </source>
</evidence>
<feature type="transmembrane region" description="Helical" evidence="9">
    <location>
        <begin position="51"/>
        <end position="72"/>
    </location>
</feature>
<dbReference type="InterPro" id="IPR050549">
    <property type="entry name" value="MFS_Trehalose_Transporter"/>
</dbReference>
<dbReference type="PROSITE" id="PS50850">
    <property type="entry name" value="MFS"/>
    <property type="match status" value="1"/>
</dbReference>
<dbReference type="PROSITE" id="PS00217">
    <property type="entry name" value="SUGAR_TRANSPORT_2"/>
    <property type="match status" value="1"/>
</dbReference>
<keyword evidence="3 8" id="KW-0813">Transport</keyword>
<dbReference type="InterPro" id="IPR020846">
    <property type="entry name" value="MFS_dom"/>
</dbReference>
<evidence type="ECO:0000313" key="12">
    <source>
        <dbReference type="Proteomes" id="UP000091857"/>
    </source>
</evidence>
<dbReference type="OrthoDB" id="6612291at2759"/>
<proteinExistence type="inferred from homology"/>
<dbReference type="SUPFAM" id="SSF103473">
    <property type="entry name" value="MFS general substrate transporter"/>
    <property type="match status" value="1"/>
</dbReference>
<dbReference type="GO" id="GO:0051119">
    <property type="term" value="F:sugar transmembrane transporter activity"/>
    <property type="evidence" value="ECO:0007669"/>
    <property type="project" value="InterPro"/>
</dbReference>
<dbReference type="InterPro" id="IPR044775">
    <property type="entry name" value="MFS_ERD6/Tret1-like"/>
</dbReference>
<protein>
    <recommendedName>
        <fullName evidence="10">Major facilitator superfamily (MFS) profile domain-containing protein</fullName>
    </recommendedName>
</protein>
<dbReference type="InterPro" id="IPR036259">
    <property type="entry name" value="MFS_trans_sf"/>
</dbReference>
<feature type="transmembrane region" description="Helical" evidence="9">
    <location>
        <begin position="422"/>
        <end position="441"/>
    </location>
</feature>
<dbReference type="Pfam" id="PF00083">
    <property type="entry name" value="Sugar_tr"/>
    <property type="match status" value="1"/>
</dbReference>
<name>A0A2C9VCT7_MANES</name>
<dbReference type="EMBL" id="CM004395">
    <property type="protein sequence ID" value="OAY42215.1"/>
    <property type="molecule type" value="Genomic_DNA"/>
</dbReference>
<keyword evidence="7 9" id="KW-0472">Membrane</keyword>